<proteinExistence type="predicted"/>
<reference evidence="1 2" key="1">
    <citation type="submission" date="2024-01" db="EMBL/GenBank/DDBJ databases">
        <title>The genomes of 5 underutilized Papilionoideae crops provide insights into root nodulation and disease resistanc.</title>
        <authorList>
            <person name="Jiang F."/>
        </authorList>
    </citation>
    <scope>NUCLEOTIDE SEQUENCE [LARGE SCALE GENOMIC DNA]</scope>
    <source>
        <strain evidence="1">LVBAO_FW01</strain>
        <tissue evidence="1">Leaves</tissue>
    </source>
</reference>
<evidence type="ECO:0000313" key="1">
    <source>
        <dbReference type="EMBL" id="KAK7344896.1"/>
    </source>
</evidence>
<dbReference type="EMBL" id="JAYMYQ010000003">
    <property type="protein sequence ID" value="KAK7344896.1"/>
    <property type="molecule type" value="Genomic_DNA"/>
</dbReference>
<evidence type="ECO:0000313" key="2">
    <source>
        <dbReference type="Proteomes" id="UP001367508"/>
    </source>
</evidence>
<name>A0AAN9LZ94_CANGL</name>
<keyword evidence="2" id="KW-1185">Reference proteome</keyword>
<sequence>MLVTPRTCEGLLAIKTNFYFLPSTSSGPANDRPCYLNRSPTEDIRVKPALASCCKLTSGLMCMHMKRGGWDSNSLIYLEDQSVYNGPMMQVHEQILFLDSIAMEVSSTSPPTAMALRRTPRRRS</sequence>
<accession>A0AAN9LZ94</accession>
<gene>
    <name evidence="1" type="ORF">VNO77_15110</name>
</gene>
<organism evidence="1 2">
    <name type="scientific">Canavalia gladiata</name>
    <name type="common">Sword bean</name>
    <name type="synonym">Dolichos gladiatus</name>
    <dbReference type="NCBI Taxonomy" id="3824"/>
    <lineage>
        <taxon>Eukaryota</taxon>
        <taxon>Viridiplantae</taxon>
        <taxon>Streptophyta</taxon>
        <taxon>Embryophyta</taxon>
        <taxon>Tracheophyta</taxon>
        <taxon>Spermatophyta</taxon>
        <taxon>Magnoliopsida</taxon>
        <taxon>eudicotyledons</taxon>
        <taxon>Gunneridae</taxon>
        <taxon>Pentapetalae</taxon>
        <taxon>rosids</taxon>
        <taxon>fabids</taxon>
        <taxon>Fabales</taxon>
        <taxon>Fabaceae</taxon>
        <taxon>Papilionoideae</taxon>
        <taxon>50 kb inversion clade</taxon>
        <taxon>NPAAA clade</taxon>
        <taxon>indigoferoid/millettioid clade</taxon>
        <taxon>Phaseoleae</taxon>
        <taxon>Canavalia</taxon>
    </lineage>
</organism>
<comment type="caution">
    <text evidence="1">The sequence shown here is derived from an EMBL/GenBank/DDBJ whole genome shotgun (WGS) entry which is preliminary data.</text>
</comment>
<dbReference type="AlphaFoldDB" id="A0AAN9LZ94"/>
<dbReference type="Proteomes" id="UP001367508">
    <property type="component" value="Unassembled WGS sequence"/>
</dbReference>
<protein>
    <submittedName>
        <fullName evidence="1">Uncharacterized protein</fullName>
    </submittedName>
</protein>